<name>A0ABT7N2Q0_9MICO</name>
<evidence type="ECO:0000313" key="2">
    <source>
        <dbReference type="Proteomes" id="UP001235064"/>
    </source>
</evidence>
<accession>A0ABT7N2Q0</accession>
<dbReference type="SUPFAM" id="SSF55961">
    <property type="entry name" value="Bet v1-like"/>
    <property type="match status" value="1"/>
</dbReference>
<dbReference type="Gene3D" id="3.30.530.20">
    <property type="match status" value="1"/>
</dbReference>
<organism evidence="1 2">
    <name type="scientific">Microbacterium candidum</name>
    <dbReference type="NCBI Taxonomy" id="3041922"/>
    <lineage>
        <taxon>Bacteria</taxon>
        <taxon>Bacillati</taxon>
        <taxon>Actinomycetota</taxon>
        <taxon>Actinomycetes</taxon>
        <taxon>Micrococcales</taxon>
        <taxon>Microbacteriaceae</taxon>
        <taxon>Microbacterium</taxon>
    </lineage>
</organism>
<evidence type="ECO:0000313" key="1">
    <source>
        <dbReference type="EMBL" id="MDL9980957.1"/>
    </source>
</evidence>
<reference evidence="1 2" key="1">
    <citation type="submission" date="2023-06" db="EMBL/GenBank/DDBJ databases">
        <title>Microbacterium sp. nov., isolated from a waste landfill.</title>
        <authorList>
            <person name="Wen W."/>
        </authorList>
    </citation>
    <scope>NUCLEOTIDE SEQUENCE [LARGE SCALE GENOMIC DNA]</scope>
    <source>
        <strain evidence="1 2">ASV49</strain>
    </source>
</reference>
<dbReference type="Proteomes" id="UP001235064">
    <property type="component" value="Unassembled WGS sequence"/>
</dbReference>
<proteinExistence type="predicted"/>
<gene>
    <name evidence="1" type="ORF">QSV35_16595</name>
</gene>
<sequence>MSVRSFRLSATVDASPEDVIDFLMQLDGHRGLHPYLQSADVVATGADAEGDWSDWRIVERPALGPLRYTIRFPARMTRLGPDTMRGWVRAAPGCCLETLTRTAQTESGTVVEEETTVTAPWALVGYMTKHAHLAHARTFSLLPAELVREP</sequence>
<comment type="caution">
    <text evidence="1">The sequence shown here is derived from an EMBL/GenBank/DDBJ whole genome shotgun (WGS) entry which is preliminary data.</text>
</comment>
<dbReference type="EMBL" id="JASXSZ010000006">
    <property type="protein sequence ID" value="MDL9980957.1"/>
    <property type="molecule type" value="Genomic_DNA"/>
</dbReference>
<dbReference type="InterPro" id="IPR023393">
    <property type="entry name" value="START-like_dom_sf"/>
</dbReference>
<keyword evidence="2" id="KW-1185">Reference proteome</keyword>
<evidence type="ECO:0008006" key="3">
    <source>
        <dbReference type="Google" id="ProtNLM"/>
    </source>
</evidence>
<dbReference type="RefSeq" id="WP_286289939.1">
    <property type="nucleotide sequence ID" value="NZ_JASXSZ010000006.1"/>
</dbReference>
<protein>
    <recommendedName>
        <fullName evidence="3">SRPBCC family protein</fullName>
    </recommendedName>
</protein>